<evidence type="ECO:0000313" key="9">
    <source>
        <dbReference type="Proteomes" id="UP000218896"/>
    </source>
</evidence>
<keyword evidence="4 7" id="KW-1133">Transmembrane helix</keyword>
<feature type="region of interest" description="Disordered" evidence="6">
    <location>
        <begin position="1"/>
        <end position="22"/>
    </location>
</feature>
<comment type="caution">
    <text evidence="8">The sequence shown here is derived from an EMBL/GenBank/DDBJ whole genome shotgun (WGS) entry which is preliminary data.</text>
</comment>
<feature type="transmembrane region" description="Helical" evidence="7">
    <location>
        <begin position="222"/>
        <end position="241"/>
    </location>
</feature>
<gene>
    <name evidence="8" type="ORF">CK501_05865</name>
</gene>
<evidence type="ECO:0000256" key="6">
    <source>
        <dbReference type="SAM" id="MobiDB-lite"/>
    </source>
</evidence>
<name>A0A2A2F835_9GAMM</name>
<evidence type="ECO:0000256" key="1">
    <source>
        <dbReference type="ARBA" id="ARBA00004651"/>
    </source>
</evidence>
<dbReference type="Pfam" id="PF03706">
    <property type="entry name" value="LPG_synthase_TM"/>
    <property type="match status" value="1"/>
</dbReference>
<dbReference type="InterPro" id="IPR022791">
    <property type="entry name" value="L-PG_synthase/AglD"/>
</dbReference>
<dbReference type="AlphaFoldDB" id="A0A2A2F835"/>
<proteinExistence type="predicted"/>
<evidence type="ECO:0000256" key="5">
    <source>
        <dbReference type="ARBA" id="ARBA00023136"/>
    </source>
</evidence>
<dbReference type="EMBL" id="NSKD01000002">
    <property type="protein sequence ID" value="PAU81088.1"/>
    <property type="molecule type" value="Genomic_DNA"/>
</dbReference>
<evidence type="ECO:0000256" key="4">
    <source>
        <dbReference type="ARBA" id="ARBA00022989"/>
    </source>
</evidence>
<keyword evidence="5 7" id="KW-0472">Membrane</keyword>
<keyword evidence="3 7" id="KW-0812">Transmembrane</keyword>
<dbReference type="PANTHER" id="PTHR40277:SF1">
    <property type="entry name" value="BLL5419 PROTEIN"/>
    <property type="match status" value="1"/>
</dbReference>
<feature type="transmembrane region" description="Helical" evidence="7">
    <location>
        <begin position="67"/>
        <end position="88"/>
    </location>
</feature>
<protein>
    <recommendedName>
        <fullName evidence="10">Flippase-like domain-containing protein</fullName>
    </recommendedName>
</protein>
<dbReference type="Proteomes" id="UP000218896">
    <property type="component" value="Unassembled WGS sequence"/>
</dbReference>
<dbReference type="GO" id="GO:0005886">
    <property type="term" value="C:plasma membrane"/>
    <property type="evidence" value="ECO:0007669"/>
    <property type="project" value="UniProtKB-SubCell"/>
</dbReference>
<sequence>MAGPAQCPGAERAAADSGGSPGPACASTLRSAATVKRYGRLLVSLALLGVVAMTIQPAEVVTVLQRLPAWSLVAALALSIPQVVLSALRWRYTAYRLGLPLGSRESVVAYYRATLVNQIMPGGVVGDVERAWRARHPEARTSAAAHSVMIERFSGQLALVLTITALLLITPPFALPGPQLSGQWLWGAALVLLLAIAAGRLPRVRDYSALLRADVHTALLRWPSPVIQLALSLAVVATYFATLALLDAGIATQPLTLEKLALHACLLLSMVLPVSIAGWGVREGVAAALWPLAGLPANEGVALSIAYGVVILLGSLPGLIPVPGGSRRSA</sequence>
<feature type="transmembrane region" description="Helical" evidence="7">
    <location>
        <begin position="301"/>
        <end position="320"/>
    </location>
</feature>
<feature type="transmembrane region" description="Helical" evidence="7">
    <location>
        <begin position="183"/>
        <end position="201"/>
    </location>
</feature>
<evidence type="ECO:0008006" key="10">
    <source>
        <dbReference type="Google" id="ProtNLM"/>
    </source>
</evidence>
<keyword evidence="2" id="KW-1003">Cell membrane</keyword>
<feature type="transmembrane region" description="Helical" evidence="7">
    <location>
        <begin position="38"/>
        <end position="55"/>
    </location>
</feature>
<comment type="subcellular location">
    <subcellularLocation>
        <location evidence="1">Cell membrane</location>
        <topology evidence="1">Multi-pass membrane protein</topology>
    </subcellularLocation>
</comment>
<evidence type="ECO:0000256" key="7">
    <source>
        <dbReference type="SAM" id="Phobius"/>
    </source>
</evidence>
<feature type="transmembrane region" description="Helical" evidence="7">
    <location>
        <begin position="157"/>
        <end position="177"/>
    </location>
</feature>
<evidence type="ECO:0000256" key="3">
    <source>
        <dbReference type="ARBA" id="ARBA00022692"/>
    </source>
</evidence>
<keyword evidence="9" id="KW-1185">Reference proteome</keyword>
<organism evidence="8 9">
    <name type="scientific">Halovibrio salipaludis</name>
    <dbReference type="NCBI Taxonomy" id="2032626"/>
    <lineage>
        <taxon>Bacteria</taxon>
        <taxon>Pseudomonadati</taxon>
        <taxon>Pseudomonadota</taxon>
        <taxon>Gammaproteobacteria</taxon>
        <taxon>Oceanospirillales</taxon>
        <taxon>Halomonadaceae</taxon>
        <taxon>Halovibrio</taxon>
    </lineage>
</organism>
<dbReference type="PANTHER" id="PTHR40277">
    <property type="entry name" value="BLL5419 PROTEIN"/>
    <property type="match status" value="1"/>
</dbReference>
<accession>A0A2A2F835</accession>
<evidence type="ECO:0000313" key="8">
    <source>
        <dbReference type="EMBL" id="PAU81088.1"/>
    </source>
</evidence>
<reference evidence="8 9" key="1">
    <citation type="submission" date="2017-08" db="EMBL/GenBank/DDBJ databases">
        <title>Halovibrio sewagensis sp. nov., isolated from wastewater of high salinity.</title>
        <authorList>
            <person name="Dong X."/>
            <person name="Zhang G."/>
        </authorList>
    </citation>
    <scope>NUCLEOTIDE SEQUENCE [LARGE SCALE GENOMIC DNA]</scope>
    <source>
        <strain evidence="8 9">YL5-2</strain>
    </source>
</reference>
<evidence type="ECO:0000256" key="2">
    <source>
        <dbReference type="ARBA" id="ARBA00022475"/>
    </source>
</evidence>
<feature type="transmembrane region" description="Helical" evidence="7">
    <location>
        <begin position="261"/>
        <end position="281"/>
    </location>
</feature>